<dbReference type="GO" id="GO:0005576">
    <property type="term" value="C:extracellular region"/>
    <property type="evidence" value="ECO:0007669"/>
    <property type="project" value="UniProtKB-SubCell"/>
</dbReference>
<evidence type="ECO:0008006" key="5">
    <source>
        <dbReference type="Google" id="ProtNLM"/>
    </source>
</evidence>
<accession>A0A545TZW2</accession>
<dbReference type="Gene3D" id="2.120.10.30">
    <property type="entry name" value="TolB, C-terminal domain"/>
    <property type="match status" value="1"/>
</dbReference>
<dbReference type="InterPro" id="IPR017996">
    <property type="entry name" value="MRJP/yellow-related"/>
</dbReference>
<dbReference type="OrthoDB" id="9797664at2"/>
<evidence type="ECO:0000256" key="2">
    <source>
        <dbReference type="ARBA" id="ARBA00022525"/>
    </source>
</evidence>
<dbReference type="AlphaFoldDB" id="A0A545TZW2"/>
<dbReference type="PANTHER" id="PTHR10009">
    <property type="entry name" value="PROTEIN YELLOW-RELATED"/>
    <property type="match status" value="1"/>
</dbReference>
<dbReference type="SUPFAM" id="SSF101898">
    <property type="entry name" value="NHL repeat"/>
    <property type="match status" value="1"/>
</dbReference>
<sequence length="350" mass="37748">MVCACSHTYTQWESGKDVATTLEVVAQLDKGPGNITVTPAGKIVVSLHQFYGHDLRIASIDDNGQLIPFATAANVNSVLGLQADAEGVVWLLDNAMRGGTTRRLVGWDASEERLVVDIDLTEVTTDQSFLNDLAVDPVRNTVYIADPASGADAAIIVVDTVRSVARRVLQGHKSVIPEDIELVIDGSPVRILADDGSEIRPRTGINPIAIDKGGEWLYYGPMHGRSMYRIRTAGLRNAELAHDDLAVKAERWSDKPICDGISIDNAGNVYLGDLANNAIGVIGSDRKYRVLISDPRLSWVDAFSFGDSGFLYAVVNQLHRSAVLNGGESATKPPYLIVKFRPQSGGAIGR</sequence>
<dbReference type="InterPro" id="IPR011042">
    <property type="entry name" value="6-blade_b-propeller_TolB-like"/>
</dbReference>
<gene>
    <name evidence="3" type="ORF">FKG94_08135</name>
</gene>
<comment type="caution">
    <text evidence="3">The sequence shown here is derived from an EMBL/GenBank/DDBJ whole genome shotgun (WGS) entry which is preliminary data.</text>
</comment>
<dbReference type="Proteomes" id="UP000319732">
    <property type="component" value="Unassembled WGS sequence"/>
</dbReference>
<dbReference type="Pfam" id="PF03022">
    <property type="entry name" value="MRJP"/>
    <property type="match status" value="1"/>
</dbReference>
<evidence type="ECO:0000313" key="4">
    <source>
        <dbReference type="Proteomes" id="UP000319732"/>
    </source>
</evidence>
<dbReference type="PANTHER" id="PTHR10009:SF18">
    <property type="entry name" value="PROTEIN YELLOW-LIKE PROTEIN"/>
    <property type="match status" value="1"/>
</dbReference>
<protein>
    <recommendedName>
        <fullName evidence="5">Gluconolaconase</fullName>
    </recommendedName>
</protein>
<proteinExistence type="predicted"/>
<keyword evidence="2" id="KW-0964">Secreted</keyword>
<organism evidence="3 4">
    <name type="scientific">Exilibacterium tricleocarpae</name>
    <dbReference type="NCBI Taxonomy" id="2591008"/>
    <lineage>
        <taxon>Bacteria</taxon>
        <taxon>Pseudomonadati</taxon>
        <taxon>Pseudomonadota</taxon>
        <taxon>Gammaproteobacteria</taxon>
        <taxon>Cellvibrionales</taxon>
        <taxon>Cellvibrionaceae</taxon>
        <taxon>Exilibacterium</taxon>
    </lineage>
</organism>
<evidence type="ECO:0000256" key="1">
    <source>
        <dbReference type="ARBA" id="ARBA00004613"/>
    </source>
</evidence>
<keyword evidence="4" id="KW-1185">Reference proteome</keyword>
<dbReference type="EMBL" id="VHSG01000007">
    <property type="protein sequence ID" value="TQV82750.1"/>
    <property type="molecule type" value="Genomic_DNA"/>
</dbReference>
<evidence type="ECO:0000313" key="3">
    <source>
        <dbReference type="EMBL" id="TQV82750.1"/>
    </source>
</evidence>
<name>A0A545TZW2_9GAMM</name>
<comment type="subcellular location">
    <subcellularLocation>
        <location evidence="1">Secreted</location>
    </subcellularLocation>
</comment>
<reference evidence="3 4" key="1">
    <citation type="submission" date="2019-06" db="EMBL/GenBank/DDBJ databases">
        <title>Whole genome sequence for Cellvibrionaceae sp. R142.</title>
        <authorList>
            <person name="Wang G."/>
        </authorList>
    </citation>
    <scope>NUCLEOTIDE SEQUENCE [LARGE SCALE GENOMIC DNA]</scope>
    <source>
        <strain evidence="3 4">R142</strain>
    </source>
</reference>